<sequence length="78" mass="8844">MTRGRKLLCSLIRICITLNWIVAIFFAFHFAITGRMYMSSSPVSSMFVIFTCILVAVLILPQFLKDIENGVNNPEDSK</sequence>
<dbReference type="Proteomes" id="UP000717624">
    <property type="component" value="Unassembled WGS sequence"/>
</dbReference>
<feature type="transmembrane region" description="Helical" evidence="1">
    <location>
        <begin position="44"/>
        <end position="64"/>
    </location>
</feature>
<dbReference type="AlphaFoldDB" id="A0A938Y0K9"/>
<proteinExistence type="predicted"/>
<keyword evidence="1" id="KW-0472">Membrane</keyword>
<gene>
    <name evidence="2" type="ORF">JOD01_000526</name>
</gene>
<keyword evidence="1" id="KW-0812">Transmembrane</keyword>
<reference evidence="2" key="1">
    <citation type="submission" date="2021-01" db="EMBL/GenBank/DDBJ databases">
        <title>Genomic Encyclopedia of Type Strains, Phase IV (KMG-IV): sequencing the most valuable type-strain genomes for metagenomic binning, comparative biology and taxonomic classification.</title>
        <authorList>
            <person name="Goeker M."/>
        </authorList>
    </citation>
    <scope>NUCLEOTIDE SEQUENCE</scope>
    <source>
        <strain evidence="2">DSM 25523</strain>
    </source>
</reference>
<keyword evidence="1" id="KW-1133">Transmembrane helix</keyword>
<dbReference type="EMBL" id="JAFBEB010000001">
    <property type="protein sequence ID" value="MBM7588940.1"/>
    <property type="molecule type" value="Genomic_DNA"/>
</dbReference>
<feature type="transmembrane region" description="Helical" evidence="1">
    <location>
        <begin position="7"/>
        <end position="32"/>
    </location>
</feature>
<evidence type="ECO:0000313" key="3">
    <source>
        <dbReference type="Proteomes" id="UP000717624"/>
    </source>
</evidence>
<evidence type="ECO:0000256" key="1">
    <source>
        <dbReference type="SAM" id="Phobius"/>
    </source>
</evidence>
<protein>
    <submittedName>
        <fullName evidence="2">Membrane protein</fullName>
    </submittedName>
</protein>
<organism evidence="2 3">
    <name type="scientific">Brevibacillus fulvus</name>
    <dbReference type="NCBI Taxonomy" id="1125967"/>
    <lineage>
        <taxon>Bacteria</taxon>
        <taxon>Bacillati</taxon>
        <taxon>Bacillota</taxon>
        <taxon>Bacilli</taxon>
        <taxon>Bacillales</taxon>
        <taxon>Paenibacillaceae</taxon>
        <taxon>Brevibacillus</taxon>
    </lineage>
</organism>
<accession>A0A938Y0K9</accession>
<evidence type="ECO:0000313" key="2">
    <source>
        <dbReference type="EMBL" id="MBM7588940.1"/>
    </source>
</evidence>
<comment type="caution">
    <text evidence="2">The sequence shown here is derived from an EMBL/GenBank/DDBJ whole genome shotgun (WGS) entry which is preliminary data.</text>
</comment>
<name>A0A938Y0K9_9BACL</name>
<keyword evidence="3" id="KW-1185">Reference proteome</keyword>